<dbReference type="RefSeq" id="WP_285723887.1">
    <property type="nucleotide sequence ID" value="NZ_BSDD01000002.1"/>
</dbReference>
<evidence type="ECO:0000256" key="3">
    <source>
        <dbReference type="ARBA" id="ARBA00022989"/>
    </source>
</evidence>
<feature type="transmembrane region" description="Helical" evidence="5">
    <location>
        <begin position="76"/>
        <end position="96"/>
    </location>
</feature>
<dbReference type="PANTHER" id="PTHR43483">
    <property type="entry name" value="MEMBRANE TRANSPORTER PROTEIN HI_0806-RELATED"/>
    <property type="match status" value="1"/>
</dbReference>
<dbReference type="Pfam" id="PF01925">
    <property type="entry name" value="TauE"/>
    <property type="match status" value="1"/>
</dbReference>
<keyword evidence="3 5" id="KW-1133">Transmembrane helix</keyword>
<evidence type="ECO:0000256" key="5">
    <source>
        <dbReference type="RuleBase" id="RU363041"/>
    </source>
</evidence>
<feature type="transmembrane region" description="Helical" evidence="5">
    <location>
        <begin position="184"/>
        <end position="203"/>
    </location>
</feature>
<comment type="caution">
    <text evidence="6">The sequence shown here is derived from an EMBL/GenBank/DDBJ whole genome shotgun (WGS) entry which is preliminary data.</text>
</comment>
<dbReference type="Proteomes" id="UP001165089">
    <property type="component" value="Unassembled WGS sequence"/>
</dbReference>
<dbReference type="EMBL" id="BSDD01000002">
    <property type="protein sequence ID" value="GLH69815.1"/>
    <property type="molecule type" value="Genomic_DNA"/>
</dbReference>
<name>A0ABQ5Q6U4_9BACT</name>
<feature type="transmembrane region" description="Helical" evidence="5">
    <location>
        <begin position="144"/>
        <end position="172"/>
    </location>
</feature>
<feature type="transmembrane region" description="Helical" evidence="5">
    <location>
        <begin position="240"/>
        <end position="257"/>
    </location>
</feature>
<dbReference type="InterPro" id="IPR002781">
    <property type="entry name" value="TM_pro_TauE-like"/>
</dbReference>
<gene>
    <name evidence="6" type="ORF">GETHPA_13480</name>
</gene>
<reference evidence="6 7" key="1">
    <citation type="journal article" date="2023" name="Antonie Van Leeuwenhoek">
        <title>Mesoterricola silvestris gen. nov., sp. nov., Mesoterricola sediminis sp. nov., Geothrix oryzae sp. nov., Geothrix edaphica sp. nov., Geothrix rubra sp. nov., and Geothrix limicola sp. nov., six novel members of Acidobacteriota isolated from soils.</title>
        <authorList>
            <person name="Itoh H."/>
            <person name="Sugisawa Y."/>
            <person name="Mise K."/>
            <person name="Xu Z."/>
            <person name="Kuniyasu M."/>
            <person name="Ushijima N."/>
            <person name="Kawano K."/>
            <person name="Kobayashi E."/>
            <person name="Shiratori Y."/>
            <person name="Masuda Y."/>
            <person name="Senoo K."/>
        </authorList>
    </citation>
    <scope>NUCLEOTIDE SEQUENCE [LARGE SCALE GENOMIC DNA]</scope>
    <source>
        <strain evidence="6 7">Red803</strain>
    </source>
</reference>
<comment type="similarity">
    <text evidence="5">Belongs to the 4-toluene sulfonate uptake permease (TSUP) (TC 2.A.102) family.</text>
</comment>
<feature type="transmembrane region" description="Helical" evidence="5">
    <location>
        <begin position="20"/>
        <end position="41"/>
    </location>
</feature>
<evidence type="ECO:0000256" key="4">
    <source>
        <dbReference type="ARBA" id="ARBA00023136"/>
    </source>
</evidence>
<organism evidence="6 7">
    <name type="scientific">Geothrix rubra</name>
    <dbReference type="NCBI Taxonomy" id="2927977"/>
    <lineage>
        <taxon>Bacteria</taxon>
        <taxon>Pseudomonadati</taxon>
        <taxon>Acidobacteriota</taxon>
        <taxon>Holophagae</taxon>
        <taxon>Holophagales</taxon>
        <taxon>Holophagaceae</taxon>
        <taxon>Geothrix</taxon>
    </lineage>
</organism>
<feature type="transmembrane region" description="Helical" evidence="5">
    <location>
        <begin position="103"/>
        <end position="120"/>
    </location>
</feature>
<sequence>MSPAPLLAGLATGLSGGALAGVFGVGGGLVMVPLLGLILGLDQRQAQGATLAAMLLPTGLPAVLEYRRRGIRTSLRLVAILILGFLAGITGGAAVANGIPASALRWGFIAFLLIIAMHTWRRKEPALPDRGAEPLDFSRGAWRYGLPIGALAGVLSGLTGLGGAIVVIPLLAARFRMTQHEAQLTSLAMLLPPIGLPGVLVYARTGSGLPWRVIGGVALGFALGAFLGARVATRLRGARLKQAFAVLAVAMALLLVLRGH</sequence>
<evidence type="ECO:0000256" key="1">
    <source>
        <dbReference type="ARBA" id="ARBA00004141"/>
    </source>
</evidence>
<protein>
    <recommendedName>
        <fullName evidence="5">Probable membrane transporter protein</fullName>
    </recommendedName>
</protein>
<comment type="subcellular location">
    <subcellularLocation>
        <location evidence="5">Cell membrane</location>
        <topology evidence="5">Multi-pass membrane protein</topology>
    </subcellularLocation>
    <subcellularLocation>
        <location evidence="1">Membrane</location>
        <topology evidence="1">Multi-pass membrane protein</topology>
    </subcellularLocation>
</comment>
<keyword evidence="5" id="KW-1003">Cell membrane</keyword>
<accession>A0ABQ5Q6U4</accession>
<keyword evidence="4 5" id="KW-0472">Membrane</keyword>
<keyword evidence="7" id="KW-1185">Reference proteome</keyword>
<dbReference type="PANTHER" id="PTHR43483:SF3">
    <property type="entry name" value="MEMBRANE TRANSPORTER PROTEIN HI_0806-RELATED"/>
    <property type="match status" value="1"/>
</dbReference>
<evidence type="ECO:0000313" key="6">
    <source>
        <dbReference type="EMBL" id="GLH69815.1"/>
    </source>
</evidence>
<evidence type="ECO:0000256" key="2">
    <source>
        <dbReference type="ARBA" id="ARBA00022692"/>
    </source>
</evidence>
<feature type="transmembrane region" description="Helical" evidence="5">
    <location>
        <begin position="209"/>
        <end position="228"/>
    </location>
</feature>
<evidence type="ECO:0000313" key="7">
    <source>
        <dbReference type="Proteomes" id="UP001165089"/>
    </source>
</evidence>
<proteinExistence type="inferred from homology"/>
<keyword evidence="2 5" id="KW-0812">Transmembrane</keyword>